<reference evidence="3" key="2">
    <citation type="submission" date="2025-09" db="UniProtKB">
        <authorList>
            <consortium name="Ensembl"/>
        </authorList>
    </citation>
    <scope>IDENTIFICATION</scope>
</reference>
<dbReference type="GO" id="GO:0005737">
    <property type="term" value="C:cytoplasm"/>
    <property type="evidence" value="ECO:0007669"/>
    <property type="project" value="UniProtKB-SubCell"/>
</dbReference>
<dbReference type="Ensembl" id="ENSSVLT00005036785.1">
    <property type="protein sequence ID" value="ENSSVLP00005033190.1"/>
    <property type="gene ID" value="ENSSVLG00005025981.1"/>
</dbReference>
<keyword evidence="4" id="KW-1185">Reference proteome</keyword>
<dbReference type="GeneTree" id="ENSGT00940000154589"/>
<dbReference type="InterPro" id="IPR033621">
    <property type="entry name" value="TIFA"/>
</dbReference>
<dbReference type="GO" id="GO:0045087">
    <property type="term" value="P:innate immune response"/>
    <property type="evidence" value="ECO:0007669"/>
    <property type="project" value="TreeGrafter"/>
</dbReference>
<dbReference type="AlphaFoldDB" id="A0A8D2DXU7"/>
<reference evidence="3" key="1">
    <citation type="submission" date="2025-08" db="UniProtKB">
        <authorList>
            <consortium name="Ensembl"/>
        </authorList>
    </citation>
    <scope>IDENTIFICATION</scope>
</reference>
<evidence type="ECO:0000313" key="4">
    <source>
        <dbReference type="Proteomes" id="UP000694564"/>
    </source>
</evidence>
<evidence type="ECO:0000313" key="3">
    <source>
        <dbReference type="Ensembl" id="ENSSVLP00005033190.1"/>
    </source>
</evidence>
<dbReference type="Proteomes" id="UP000694564">
    <property type="component" value="Chromosome 9"/>
</dbReference>
<evidence type="ECO:0000256" key="2">
    <source>
        <dbReference type="ARBA" id="ARBA00022490"/>
    </source>
</evidence>
<name>A0A8D2DXU7_SCIVU</name>
<dbReference type="GO" id="GO:0043123">
    <property type="term" value="P:positive regulation of canonical NF-kappaB signal transduction"/>
    <property type="evidence" value="ECO:0007669"/>
    <property type="project" value="InterPro"/>
</dbReference>
<dbReference type="GO" id="GO:0002753">
    <property type="term" value="P:cytoplasmic pattern recognition receptor signaling pathway"/>
    <property type="evidence" value="ECO:0007669"/>
    <property type="project" value="TreeGrafter"/>
</dbReference>
<comment type="subcellular location">
    <subcellularLocation>
        <location evidence="1">Cytoplasm</location>
    </subcellularLocation>
</comment>
<dbReference type="PANTHER" id="PTHR31266">
    <property type="entry name" value="TRAF-INTERACTING PROTEIN WITH FHA DOMAIN-CONTAINING PROTEIN A FAMILY MEMBER"/>
    <property type="match status" value="1"/>
</dbReference>
<protein>
    <submittedName>
        <fullName evidence="3">Uncharacterized protein</fullName>
    </submittedName>
</protein>
<sequence>MSNFEDADTEETLTCLHMTVYHPGQLQSGIFQSTMFYNRRKFTSTEMIKFGRNSNICHYVFQDKQASRIQFSLQPFKHHGLSHLLHF</sequence>
<keyword evidence="2" id="KW-0963">Cytoplasm</keyword>
<organism evidence="3 4">
    <name type="scientific">Sciurus vulgaris</name>
    <name type="common">Eurasian red squirrel</name>
    <dbReference type="NCBI Taxonomy" id="55149"/>
    <lineage>
        <taxon>Eukaryota</taxon>
        <taxon>Metazoa</taxon>
        <taxon>Chordata</taxon>
        <taxon>Craniata</taxon>
        <taxon>Vertebrata</taxon>
        <taxon>Euteleostomi</taxon>
        <taxon>Mammalia</taxon>
        <taxon>Eutheria</taxon>
        <taxon>Euarchontoglires</taxon>
        <taxon>Glires</taxon>
        <taxon>Rodentia</taxon>
        <taxon>Sciuromorpha</taxon>
        <taxon>Sciuridae</taxon>
        <taxon>Sciurinae</taxon>
        <taxon>Sciurini</taxon>
        <taxon>Sciurus</taxon>
    </lineage>
</organism>
<evidence type="ECO:0000256" key="1">
    <source>
        <dbReference type="ARBA" id="ARBA00004496"/>
    </source>
</evidence>
<proteinExistence type="predicted"/>
<dbReference type="PANTHER" id="PTHR31266:SF2">
    <property type="entry name" value="TRAF-INTERACTING PROTEIN WITH FHA DOMAIN-CONTAINING PROTEIN A"/>
    <property type="match status" value="1"/>
</dbReference>
<accession>A0A8D2DXU7</accession>